<reference evidence="7" key="1">
    <citation type="submission" date="2025-08" db="UniProtKB">
        <authorList>
            <consortium name="RefSeq"/>
        </authorList>
    </citation>
    <scope>IDENTIFICATION</scope>
</reference>
<dbReference type="GO" id="GO:0016788">
    <property type="term" value="F:hydrolase activity, acting on ester bonds"/>
    <property type="evidence" value="ECO:0007669"/>
    <property type="project" value="InterPro"/>
</dbReference>
<feature type="chain" id="PRO_5010524722" evidence="5">
    <location>
        <begin position="24"/>
        <end position="380"/>
    </location>
</feature>
<sequence>MALMISYLHILTLISLFNPLVQTVNFSYPAVFNFGDSNSDTGGLAAAIAFPVNSPNGQTYFLKPSGRFCDGRLIVDFLVDAMDLPLLNAYLDSVGAPNFGTGCNFATGGSTILPANAASTSPFSFGIQVAQFLRFKARVLELLAKGKGLEKFLPPEDYFKKGLYMFDIGQNDLDGAFYSTSEDQVLALIPTILQEFESGVKKLYEQGARQFWIHNTGPLGCLPRIIATFGNNSSKIDELGCVSSHNRAATLFNLQLHGLCRKLQSQFLDANVTYVDVFSIKLNLISNSSQYGFAHFITACCGYGGPPLNYDSRISCGQTKSLNGTLVTSKPCNDTREYVNWDGNHYTEAANLHISSQILTGKYSDPLLSDSMQFIFRSKF</sequence>
<protein>
    <submittedName>
        <fullName evidence="7">GDSL esterase/lipase At1g54790-like</fullName>
    </submittedName>
</protein>
<dbReference type="OMA" id="NFQTGCN"/>
<dbReference type="Pfam" id="PF00657">
    <property type="entry name" value="Lipase_GDSL"/>
    <property type="match status" value="1"/>
</dbReference>
<dbReference type="InterPro" id="IPR001087">
    <property type="entry name" value="GDSL"/>
</dbReference>
<organism evidence="6 7">
    <name type="scientific">Nelumbo nucifera</name>
    <name type="common">Sacred lotus</name>
    <dbReference type="NCBI Taxonomy" id="4432"/>
    <lineage>
        <taxon>Eukaryota</taxon>
        <taxon>Viridiplantae</taxon>
        <taxon>Streptophyta</taxon>
        <taxon>Embryophyta</taxon>
        <taxon>Tracheophyta</taxon>
        <taxon>Spermatophyta</taxon>
        <taxon>Magnoliopsida</taxon>
        <taxon>Proteales</taxon>
        <taxon>Nelumbonaceae</taxon>
        <taxon>Nelumbo</taxon>
    </lineage>
</organism>
<dbReference type="Proteomes" id="UP000189703">
    <property type="component" value="Unplaced"/>
</dbReference>
<dbReference type="RefSeq" id="XP_010278953.1">
    <property type="nucleotide sequence ID" value="XM_010280651.2"/>
</dbReference>
<name>A0A1U8BNF2_NELNU</name>
<evidence type="ECO:0000256" key="3">
    <source>
        <dbReference type="ARBA" id="ARBA00022801"/>
    </source>
</evidence>
<dbReference type="PANTHER" id="PTHR22835">
    <property type="entry name" value="ZINC FINGER FYVE DOMAIN CONTAINING PROTEIN"/>
    <property type="match status" value="1"/>
</dbReference>
<dbReference type="PANTHER" id="PTHR22835:SF458">
    <property type="entry name" value="GDSL ESTERASE_LIPASE"/>
    <property type="match status" value="1"/>
</dbReference>
<dbReference type="CDD" id="cd01837">
    <property type="entry name" value="SGNH_plant_lipase_like"/>
    <property type="match status" value="1"/>
</dbReference>
<accession>A0A1U8BNF2</accession>
<dbReference type="OrthoDB" id="1600564at2759"/>
<dbReference type="InterPro" id="IPR035669">
    <property type="entry name" value="SGNH_plant_lipase-like"/>
</dbReference>
<dbReference type="eggNOG" id="ENOG502RHFH">
    <property type="taxonomic scope" value="Eukaryota"/>
</dbReference>
<dbReference type="KEGG" id="nnu:104612974"/>
<evidence type="ECO:0000256" key="2">
    <source>
        <dbReference type="ARBA" id="ARBA00022729"/>
    </source>
</evidence>
<dbReference type="GeneID" id="104612974"/>
<dbReference type="AlphaFoldDB" id="A0A1U8BNF2"/>
<dbReference type="InterPro" id="IPR036514">
    <property type="entry name" value="SGNH_hydro_sf"/>
</dbReference>
<dbReference type="Gene3D" id="3.40.50.1110">
    <property type="entry name" value="SGNH hydrolase"/>
    <property type="match status" value="1"/>
</dbReference>
<gene>
    <name evidence="7" type="primary">LOC104612974</name>
</gene>
<keyword evidence="4" id="KW-0325">Glycoprotein</keyword>
<keyword evidence="3" id="KW-0378">Hydrolase</keyword>
<evidence type="ECO:0000256" key="1">
    <source>
        <dbReference type="ARBA" id="ARBA00008668"/>
    </source>
</evidence>
<proteinExistence type="inferred from homology"/>
<dbReference type="FunCoup" id="A0A1U8BNF2">
    <property type="interactions" value="89"/>
</dbReference>
<evidence type="ECO:0000313" key="6">
    <source>
        <dbReference type="Proteomes" id="UP000189703"/>
    </source>
</evidence>
<comment type="similarity">
    <text evidence="1">Belongs to the 'GDSL' lipolytic enzyme family.</text>
</comment>
<evidence type="ECO:0000313" key="7">
    <source>
        <dbReference type="RefSeq" id="XP_010278953.1"/>
    </source>
</evidence>
<feature type="signal peptide" evidence="5">
    <location>
        <begin position="1"/>
        <end position="23"/>
    </location>
</feature>
<dbReference type="InParanoid" id="A0A1U8BNF2"/>
<keyword evidence="2 5" id="KW-0732">Signal</keyword>
<evidence type="ECO:0000256" key="4">
    <source>
        <dbReference type="ARBA" id="ARBA00023180"/>
    </source>
</evidence>
<evidence type="ECO:0000256" key="5">
    <source>
        <dbReference type="SAM" id="SignalP"/>
    </source>
</evidence>
<keyword evidence="6" id="KW-1185">Reference proteome</keyword>